<keyword evidence="2" id="KW-1185">Reference proteome</keyword>
<protein>
    <recommendedName>
        <fullName evidence="3">DUF2855 family protein</fullName>
    </recommendedName>
</protein>
<reference evidence="2" key="1">
    <citation type="submission" date="2019-12" db="EMBL/GenBank/DDBJ databases">
        <title>Complete genome of Terracaulis silvestris 0127_4.</title>
        <authorList>
            <person name="Vieira S."/>
            <person name="Riedel T."/>
            <person name="Sproer C."/>
            <person name="Pascual J."/>
            <person name="Boedeker C."/>
            <person name="Overmann J."/>
        </authorList>
    </citation>
    <scope>NUCLEOTIDE SEQUENCE [LARGE SCALE GENOMIC DNA]</scope>
    <source>
        <strain evidence="2">0127_4</strain>
    </source>
</reference>
<proteinExistence type="predicted"/>
<dbReference type="AlphaFoldDB" id="A0A6I6MWU5"/>
<gene>
    <name evidence="1" type="ORF">DSM104635_02523</name>
</gene>
<dbReference type="InterPro" id="IPR021276">
    <property type="entry name" value="DUF2855"/>
</dbReference>
<dbReference type="EMBL" id="CP047045">
    <property type="protein sequence ID" value="QGZ95673.1"/>
    <property type="molecule type" value="Genomic_DNA"/>
</dbReference>
<evidence type="ECO:0000313" key="1">
    <source>
        <dbReference type="EMBL" id="QGZ95673.1"/>
    </source>
</evidence>
<evidence type="ECO:0000313" key="2">
    <source>
        <dbReference type="Proteomes" id="UP000431269"/>
    </source>
</evidence>
<dbReference type="Proteomes" id="UP000431269">
    <property type="component" value="Chromosome"/>
</dbReference>
<dbReference type="RefSeq" id="WP_158766517.1">
    <property type="nucleotide sequence ID" value="NZ_CP047045.1"/>
</dbReference>
<dbReference type="Pfam" id="PF11017">
    <property type="entry name" value="DUF2855"/>
    <property type="match status" value="1"/>
</dbReference>
<sequence>MREVHIAKQDIRDTRIAMVKQARVGEGAARLKLDLFALTANNVTYAAMGTGMLGYWDFFPASEGFGKVPVWGFATVIESEAPGVEVGARYYGYYPLAETLDVTPAKAGPRGFSDAAPHRAEKAPIYNQYLNTAADPAYDSAFEPEQTLFRPLYGTGWWAADCIRQTATPVVVLSSASSKTALATAHQLRAGGSVELIALTSPGNEAYVRDTGLYDRVVLYANAASLAANGDATYVDFLGRTDLTATVHATLGDKLKRSIIIGVTDWADRAAQPPAGGLVGPKPEFFFVPTYATGRLQAEPQLGAAMLADLRAFYAASRQYVTPQHATGPDAILAAWARLTEGKVAPNEGIVASF</sequence>
<organism evidence="1 2">
    <name type="scientific">Terricaulis silvestris</name>
    <dbReference type="NCBI Taxonomy" id="2686094"/>
    <lineage>
        <taxon>Bacteria</taxon>
        <taxon>Pseudomonadati</taxon>
        <taxon>Pseudomonadota</taxon>
        <taxon>Alphaproteobacteria</taxon>
        <taxon>Caulobacterales</taxon>
        <taxon>Caulobacteraceae</taxon>
        <taxon>Terricaulis</taxon>
    </lineage>
</organism>
<evidence type="ECO:0008006" key="3">
    <source>
        <dbReference type="Google" id="ProtNLM"/>
    </source>
</evidence>
<name>A0A6I6MWU5_9CAUL</name>
<dbReference type="KEGG" id="tsv:DSM104635_02523"/>
<accession>A0A6I6MWU5</accession>